<dbReference type="AlphaFoldDB" id="E3CZW3"/>
<dbReference type="SUPFAM" id="SSF56801">
    <property type="entry name" value="Acetyl-CoA synthetase-like"/>
    <property type="match status" value="1"/>
</dbReference>
<dbReference type="Gene3D" id="3.40.50.12780">
    <property type="entry name" value="N-terminal domain of ligase-like"/>
    <property type="match status" value="1"/>
</dbReference>
<dbReference type="InterPro" id="IPR042099">
    <property type="entry name" value="ANL_N_sf"/>
</dbReference>
<accession>E3CZW3</accession>
<proteinExistence type="predicted"/>
<dbReference type="PaxDb" id="584708-Apau_0461"/>
<organism evidence="1 2">
    <name type="scientific">Aminomonas paucivorans DSM 12260</name>
    <dbReference type="NCBI Taxonomy" id="584708"/>
    <lineage>
        <taxon>Bacteria</taxon>
        <taxon>Thermotogati</taxon>
        <taxon>Synergistota</taxon>
        <taxon>Synergistia</taxon>
        <taxon>Synergistales</taxon>
        <taxon>Synergistaceae</taxon>
        <taxon>Aminomonas</taxon>
    </lineage>
</organism>
<dbReference type="eggNOG" id="COG1541">
    <property type="taxonomic scope" value="Bacteria"/>
</dbReference>
<evidence type="ECO:0000313" key="2">
    <source>
        <dbReference type="Proteomes" id="UP000005096"/>
    </source>
</evidence>
<dbReference type="OrthoDB" id="580775at2"/>
<sequence>MTFEELYRIAASRVPAYRRFLTQRLGSVPEVVSREDFAALPLTSKKDYVKAFPLEDLCLDGTLEGKHVLCRSSGSTGKPTYWPQMPEQERYVADYLYTDLDEDLQISLRPALALVVLGLGSWISGELTTWGLRTLGIQKGHLTLATPGINLEEAAEILEEFGPRFPQTVLYSYPPFAKRLLEMASDRGVDLSVLRVSLRLAGEGYSERYRDHVNRLLGYPEGHLTSVVSGYGSTDFGSAGKETPLCVAIRRALYEGNLTEKVLGVPDLPSVCQYDPAAHLLEVVEGELVASKYQAVPLVRYRSGDRGELVPFREMMARLADAGVDPLRVLEERGCRTDRVRELPFVLVHGRIDGGVTFFAANILVGQVQGALETDPVLAGAFTGAFQLRCAETEDLSSVLEIRAELRPGATAPEDGAPRLARELARRSTEYAAVWESNGDRALPRIVPVEPGSLYSSTKVRYLDR</sequence>
<dbReference type="Proteomes" id="UP000005096">
    <property type="component" value="Chromosome"/>
</dbReference>
<dbReference type="PANTHER" id="PTHR43845:SF1">
    <property type="entry name" value="BLR5969 PROTEIN"/>
    <property type="match status" value="1"/>
</dbReference>
<evidence type="ECO:0008006" key="3">
    <source>
        <dbReference type="Google" id="ProtNLM"/>
    </source>
</evidence>
<gene>
    <name evidence="1" type="ORF">Apau_0461</name>
</gene>
<keyword evidence="2" id="KW-1185">Reference proteome</keyword>
<dbReference type="PANTHER" id="PTHR43845">
    <property type="entry name" value="BLR5969 PROTEIN"/>
    <property type="match status" value="1"/>
</dbReference>
<dbReference type="EMBL" id="CM001022">
    <property type="protein sequence ID" value="EFQ22895.1"/>
    <property type="molecule type" value="Genomic_DNA"/>
</dbReference>
<dbReference type="RefSeq" id="WP_006300048.1">
    <property type="nucleotide sequence ID" value="NZ_CM001022.1"/>
</dbReference>
<dbReference type="STRING" id="584708.Apau_0461"/>
<dbReference type="HOGENOM" id="CLU_535023_0_0_0"/>
<name>E3CZW3_9BACT</name>
<protein>
    <recommendedName>
        <fullName evidence="3">Phenylacetate-CoA ligase</fullName>
    </recommendedName>
</protein>
<reference evidence="1 2" key="1">
    <citation type="journal article" date="2010" name="Stand. Genomic Sci.">
        <title>Non-contiguous finished genome sequence of Aminomonas paucivorans type strain (GLU-3).</title>
        <authorList>
            <person name="Pitluck S."/>
            <person name="Yasawong M."/>
            <person name="Held B."/>
            <person name="Lapidus A."/>
            <person name="Nolan M."/>
            <person name="Copeland A."/>
            <person name="Lucas S."/>
            <person name="Del Rio T.G."/>
            <person name="Tice H."/>
            <person name="Cheng J.F."/>
            <person name="Chertkov O."/>
            <person name="Goodwin L."/>
            <person name="Tapia R."/>
            <person name="Han C."/>
            <person name="Liolios K."/>
            <person name="Ivanova N."/>
            <person name="Mavromatis K."/>
            <person name="Ovchinnikova G."/>
            <person name="Pati A."/>
            <person name="Chen A."/>
            <person name="Palaniappan K."/>
            <person name="Land M."/>
            <person name="Hauser L."/>
            <person name="Chang Y.J."/>
            <person name="Jeffries C.D."/>
            <person name="Pukall R."/>
            <person name="Spring S."/>
            <person name="Rohde M."/>
            <person name="Sikorski J."/>
            <person name="Goker M."/>
            <person name="Woyke T."/>
            <person name="Bristow J."/>
            <person name="Eisen J.A."/>
            <person name="Markowitz V."/>
            <person name="Hugenholtz P."/>
            <person name="Kyrpides N.C."/>
            <person name="Klenk H.P."/>
        </authorList>
    </citation>
    <scope>NUCLEOTIDE SEQUENCE [LARGE SCALE GENOMIC DNA]</scope>
    <source>
        <strain evidence="1 2">DSM 12260</strain>
    </source>
</reference>
<evidence type="ECO:0000313" key="1">
    <source>
        <dbReference type="EMBL" id="EFQ22895.1"/>
    </source>
</evidence>